<name>A0ABP1RZ77_9HEXA</name>
<evidence type="ECO:0000313" key="4">
    <source>
        <dbReference type="Proteomes" id="UP001642540"/>
    </source>
</evidence>
<dbReference type="Proteomes" id="UP001642540">
    <property type="component" value="Unassembled WGS sequence"/>
</dbReference>
<keyword evidence="2" id="KW-0472">Membrane</keyword>
<reference evidence="3 4" key="1">
    <citation type="submission" date="2024-08" db="EMBL/GenBank/DDBJ databases">
        <authorList>
            <person name="Cucini C."/>
            <person name="Frati F."/>
        </authorList>
    </citation>
    <scope>NUCLEOTIDE SEQUENCE [LARGE SCALE GENOMIC DNA]</scope>
</reference>
<feature type="compositionally biased region" description="Low complexity" evidence="1">
    <location>
        <begin position="30"/>
        <end position="41"/>
    </location>
</feature>
<protein>
    <submittedName>
        <fullName evidence="3">Uncharacterized protein</fullName>
    </submittedName>
</protein>
<keyword evidence="2" id="KW-0812">Transmembrane</keyword>
<evidence type="ECO:0000256" key="2">
    <source>
        <dbReference type="SAM" id="Phobius"/>
    </source>
</evidence>
<keyword evidence="2" id="KW-1133">Transmembrane helix</keyword>
<comment type="caution">
    <text evidence="3">The sequence shown here is derived from an EMBL/GenBank/DDBJ whole genome shotgun (WGS) entry which is preliminary data.</text>
</comment>
<feature type="compositionally biased region" description="Basic and acidic residues" evidence="1">
    <location>
        <begin position="78"/>
        <end position="91"/>
    </location>
</feature>
<proteinExistence type="predicted"/>
<feature type="transmembrane region" description="Helical" evidence="2">
    <location>
        <begin position="104"/>
        <end position="128"/>
    </location>
</feature>
<evidence type="ECO:0000313" key="3">
    <source>
        <dbReference type="EMBL" id="CAL8139254.1"/>
    </source>
</evidence>
<evidence type="ECO:0000256" key="1">
    <source>
        <dbReference type="SAM" id="MobiDB-lite"/>
    </source>
</evidence>
<organism evidence="3 4">
    <name type="scientific">Orchesella dallaii</name>
    <dbReference type="NCBI Taxonomy" id="48710"/>
    <lineage>
        <taxon>Eukaryota</taxon>
        <taxon>Metazoa</taxon>
        <taxon>Ecdysozoa</taxon>
        <taxon>Arthropoda</taxon>
        <taxon>Hexapoda</taxon>
        <taxon>Collembola</taxon>
        <taxon>Entomobryomorpha</taxon>
        <taxon>Entomobryoidea</taxon>
        <taxon>Orchesellidae</taxon>
        <taxon>Orchesellinae</taxon>
        <taxon>Orchesella</taxon>
    </lineage>
</organism>
<accession>A0ABP1RZ77</accession>
<gene>
    <name evidence="3" type="ORF">ODALV1_LOCUS27751</name>
</gene>
<keyword evidence="4" id="KW-1185">Reference proteome</keyword>
<feature type="compositionally biased region" description="Basic and acidic residues" evidence="1">
    <location>
        <begin position="51"/>
        <end position="69"/>
    </location>
</feature>
<sequence>MASKSSSIDEYYDKYPNSDQDLTLTEWKESSPSSELLLLPLASPPQTPPPPDEKSTETEKKPEEQEEKPAPAQPDPKSTCDVDTDKEQLEKERRRRKYRILKKLAFWAGLLILLLFCAPIITVLAFMLGRGIILFRNDDGDFEVRTLSPDNISNK</sequence>
<dbReference type="EMBL" id="CAXLJM020000124">
    <property type="protein sequence ID" value="CAL8139254.1"/>
    <property type="molecule type" value="Genomic_DNA"/>
</dbReference>
<feature type="region of interest" description="Disordered" evidence="1">
    <location>
        <begin position="1"/>
        <end position="91"/>
    </location>
</feature>